<keyword evidence="2" id="KW-1003">Cell membrane</keyword>
<protein>
    <submittedName>
        <fullName evidence="11">Methyl-accepting chemotaxis protein</fullName>
    </submittedName>
</protein>
<evidence type="ECO:0000256" key="4">
    <source>
        <dbReference type="ARBA" id="ARBA00023224"/>
    </source>
</evidence>
<dbReference type="CDD" id="cd06225">
    <property type="entry name" value="HAMP"/>
    <property type="match status" value="1"/>
</dbReference>
<feature type="transmembrane region" description="Helical" evidence="8">
    <location>
        <begin position="12"/>
        <end position="30"/>
    </location>
</feature>
<sequence>MHSIRNRVRLLVGISLISLVILISFSFYFFQQQQTMTKAVKDAEEVRMKSENIRFAMTEVKNSRDAFFYDPSEENGQDMKHSIEEVIQMAGTYAKEYQSADNVSGLFQSIEKTASQYLEQVDPLVNMYSLIGFTDEEGMYQNVDKAYKSFVTYVQKAKDARLTEAFLMMKMAEEEYLEAGSTEEWEAFEVQAKNFQSVAEETSLSRQELDAINSQFLKYNQTLKSINNTKDQAEGLREEFISIASGVDSLVNQVSSDAVSIQEDLNKEQNETATNLRMALIIISVIAVALMLSSGVYLIRSIIRSIHSLQNGAEIIGNGNLTHRVSIQTRDEMATLAQTFNNMADKMQHSLLKVTDASSVLGQSSSHLTSVSRETSSQAEEVSAAIHQVAIGSQEQATQIEESTRLIAKVSDAIHQSEEKTEDISHSLRNADQEGKKGIETVHSLEESTQHFITLASHLTSQVKEANEHSKQINNIVGTIEEIADSTNLLALNASIEAARAGDAGRGFAVVAEEVRKLAERSKQEAKEIYALVRSMSEQMSTLSSEAENFNTYEIQQFHSVEQTKSAFERIVAQVTTMSSHIGDVNQSISHVSGYNQSLKDLLQDISVISEESVATAEEVAASSENQTSSITLVSKSAVELQLLAQELEEEVTQFILQEEETGDEAVQETISPSVMEEAAVSYDQNVLEDE</sequence>
<name>A0ABV6LIR5_9BACI</name>
<evidence type="ECO:0000256" key="2">
    <source>
        <dbReference type="ARBA" id="ARBA00022475"/>
    </source>
</evidence>
<feature type="domain" description="Methyl-accepting transducer" evidence="9">
    <location>
        <begin position="371"/>
        <end position="628"/>
    </location>
</feature>
<dbReference type="Pfam" id="PF00015">
    <property type="entry name" value="MCPsignal"/>
    <property type="match status" value="1"/>
</dbReference>
<dbReference type="PANTHER" id="PTHR32089">
    <property type="entry name" value="METHYL-ACCEPTING CHEMOTAXIS PROTEIN MCPB"/>
    <property type="match status" value="1"/>
</dbReference>
<dbReference type="SUPFAM" id="SSF58104">
    <property type="entry name" value="Methyl-accepting chemotaxis protein (MCP) signaling domain"/>
    <property type="match status" value="1"/>
</dbReference>
<evidence type="ECO:0000259" key="10">
    <source>
        <dbReference type="PROSITE" id="PS50885"/>
    </source>
</evidence>
<keyword evidence="7" id="KW-0175">Coiled coil</keyword>
<dbReference type="Gene3D" id="1.10.287.950">
    <property type="entry name" value="Methyl-accepting chemotaxis protein"/>
    <property type="match status" value="1"/>
</dbReference>
<keyword evidence="12" id="KW-1185">Reference proteome</keyword>
<evidence type="ECO:0000256" key="7">
    <source>
        <dbReference type="SAM" id="Coils"/>
    </source>
</evidence>
<dbReference type="PROSITE" id="PS50885">
    <property type="entry name" value="HAMP"/>
    <property type="match status" value="1"/>
</dbReference>
<evidence type="ECO:0000313" key="11">
    <source>
        <dbReference type="EMBL" id="MFC0522281.1"/>
    </source>
</evidence>
<dbReference type="InterPro" id="IPR004089">
    <property type="entry name" value="MCPsignal_dom"/>
</dbReference>
<accession>A0ABV6LIR5</accession>
<comment type="caution">
    <text evidence="11">The sequence shown here is derived from an EMBL/GenBank/DDBJ whole genome shotgun (WGS) entry which is preliminary data.</text>
</comment>
<feature type="transmembrane region" description="Helical" evidence="8">
    <location>
        <begin position="278"/>
        <end position="299"/>
    </location>
</feature>
<evidence type="ECO:0000313" key="12">
    <source>
        <dbReference type="Proteomes" id="UP001589836"/>
    </source>
</evidence>
<evidence type="ECO:0000256" key="8">
    <source>
        <dbReference type="SAM" id="Phobius"/>
    </source>
</evidence>
<keyword evidence="8" id="KW-0812">Transmembrane</keyword>
<dbReference type="Gene3D" id="6.10.340.10">
    <property type="match status" value="1"/>
</dbReference>
<dbReference type="PANTHER" id="PTHR32089:SF112">
    <property type="entry name" value="LYSOZYME-LIKE PROTEIN-RELATED"/>
    <property type="match status" value="1"/>
</dbReference>
<evidence type="ECO:0000256" key="6">
    <source>
        <dbReference type="PROSITE-ProRule" id="PRU00284"/>
    </source>
</evidence>
<comment type="subcellular location">
    <subcellularLocation>
        <location evidence="1">Cell membrane</location>
    </subcellularLocation>
</comment>
<comment type="similarity">
    <text evidence="5">Belongs to the methyl-accepting chemotaxis (MCP) protein family.</text>
</comment>
<proteinExistence type="inferred from homology"/>
<dbReference type="SMART" id="SM00283">
    <property type="entry name" value="MA"/>
    <property type="match status" value="1"/>
</dbReference>
<keyword evidence="4 6" id="KW-0807">Transducer</keyword>
<dbReference type="EMBL" id="JBHLTP010000003">
    <property type="protein sequence ID" value="MFC0522281.1"/>
    <property type="molecule type" value="Genomic_DNA"/>
</dbReference>
<evidence type="ECO:0000256" key="5">
    <source>
        <dbReference type="ARBA" id="ARBA00029447"/>
    </source>
</evidence>
<evidence type="ECO:0000259" key="9">
    <source>
        <dbReference type="PROSITE" id="PS50111"/>
    </source>
</evidence>
<dbReference type="InterPro" id="IPR003660">
    <property type="entry name" value="HAMP_dom"/>
</dbReference>
<dbReference type="SMART" id="SM00304">
    <property type="entry name" value="HAMP"/>
    <property type="match status" value="1"/>
</dbReference>
<dbReference type="PROSITE" id="PS50111">
    <property type="entry name" value="CHEMOTAXIS_TRANSDUC_2"/>
    <property type="match status" value="1"/>
</dbReference>
<gene>
    <name evidence="11" type="ORF">ACFFGV_01595</name>
</gene>
<keyword evidence="3 8" id="KW-0472">Membrane</keyword>
<feature type="coiled-coil region" evidence="7">
    <location>
        <begin position="219"/>
        <end position="271"/>
    </location>
</feature>
<evidence type="ECO:0000256" key="3">
    <source>
        <dbReference type="ARBA" id="ARBA00023136"/>
    </source>
</evidence>
<feature type="domain" description="HAMP" evidence="10">
    <location>
        <begin position="300"/>
        <end position="352"/>
    </location>
</feature>
<reference evidence="11 12" key="1">
    <citation type="submission" date="2024-09" db="EMBL/GenBank/DDBJ databases">
        <authorList>
            <person name="Sun Q."/>
            <person name="Mori K."/>
        </authorList>
    </citation>
    <scope>NUCLEOTIDE SEQUENCE [LARGE SCALE GENOMIC DNA]</scope>
    <source>
        <strain evidence="11 12">NCAIM B.02529</strain>
    </source>
</reference>
<dbReference type="Proteomes" id="UP001589836">
    <property type="component" value="Unassembled WGS sequence"/>
</dbReference>
<keyword evidence="8" id="KW-1133">Transmembrane helix</keyword>
<organism evidence="11 12">
    <name type="scientific">Pontibacillus salicampi</name>
    <dbReference type="NCBI Taxonomy" id="1449801"/>
    <lineage>
        <taxon>Bacteria</taxon>
        <taxon>Bacillati</taxon>
        <taxon>Bacillota</taxon>
        <taxon>Bacilli</taxon>
        <taxon>Bacillales</taxon>
        <taxon>Bacillaceae</taxon>
        <taxon>Pontibacillus</taxon>
    </lineage>
</organism>
<dbReference type="RefSeq" id="WP_377344815.1">
    <property type="nucleotide sequence ID" value="NZ_JBHLTP010000003.1"/>
</dbReference>
<dbReference type="Pfam" id="PF00672">
    <property type="entry name" value="HAMP"/>
    <property type="match status" value="1"/>
</dbReference>
<evidence type="ECO:0000256" key="1">
    <source>
        <dbReference type="ARBA" id="ARBA00004236"/>
    </source>
</evidence>